<organism evidence="1 2">
    <name type="scientific">Maribacter stanieri</name>
    <dbReference type="NCBI Taxonomy" id="440514"/>
    <lineage>
        <taxon>Bacteria</taxon>
        <taxon>Pseudomonadati</taxon>
        <taxon>Bacteroidota</taxon>
        <taxon>Flavobacteriia</taxon>
        <taxon>Flavobacteriales</taxon>
        <taxon>Flavobacteriaceae</taxon>
        <taxon>Maribacter</taxon>
    </lineage>
</organism>
<evidence type="ECO:0000313" key="1">
    <source>
        <dbReference type="EMBL" id="SFR61323.1"/>
    </source>
</evidence>
<dbReference type="Proteomes" id="UP000199462">
    <property type="component" value="Unassembled WGS sequence"/>
</dbReference>
<proteinExistence type="predicted"/>
<protein>
    <recommendedName>
        <fullName evidence="3">DUF4177 domain-containing protein</fullName>
    </recommendedName>
</protein>
<evidence type="ECO:0008006" key="3">
    <source>
        <dbReference type="Google" id="ProtNLM"/>
    </source>
</evidence>
<name>A0A1I6I3P6_9FLAO</name>
<dbReference type="InterPro" id="IPR025234">
    <property type="entry name" value="YjzH-like"/>
</dbReference>
<sequence>MFEYKYVKIGLSGLFTTNPNTDYKTIIANHAKEGWRFVQIFAPAISGYGKAAYFELIFEKKTK</sequence>
<reference evidence="2" key="1">
    <citation type="submission" date="2016-10" db="EMBL/GenBank/DDBJ databases">
        <authorList>
            <person name="Varghese N."/>
            <person name="Submissions S."/>
        </authorList>
    </citation>
    <scope>NUCLEOTIDE SEQUENCE [LARGE SCALE GENOMIC DNA]</scope>
    <source>
        <strain evidence="2">DSM 19891</strain>
    </source>
</reference>
<evidence type="ECO:0000313" key="2">
    <source>
        <dbReference type="Proteomes" id="UP000199462"/>
    </source>
</evidence>
<dbReference type="STRING" id="440514.SAMN04488010_1074"/>
<gene>
    <name evidence="1" type="ORF">SAMN04488010_1074</name>
</gene>
<dbReference type="RefSeq" id="WP_027065219.1">
    <property type="nucleotide sequence ID" value="NZ_CAXBNS010000010.1"/>
</dbReference>
<accession>A0A1I6I3P6</accession>
<dbReference type="AlphaFoldDB" id="A0A1I6I3P6"/>
<dbReference type="EMBL" id="FOYX01000001">
    <property type="protein sequence ID" value="SFR61323.1"/>
    <property type="molecule type" value="Genomic_DNA"/>
</dbReference>
<keyword evidence="2" id="KW-1185">Reference proteome</keyword>
<dbReference type="Pfam" id="PF13783">
    <property type="entry name" value="DUF4177"/>
    <property type="match status" value="1"/>
</dbReference>